<dbReference type="GO" id="GO:0008374">
    <property type="term" value="F:O-acyltransferase activity"/>
    <property type="evidence" value="ECO:0007669"/>
    <property type="project" value="InterPro"/>
</dbReference>
<evidence type="ECO:0000256" key="1">
    <source>
        <dbReference type="ARBA" id="ARBA00004184"/>
    </source>
</evidence>
<dbReference type="Pfam" id="PF01553">
    <property type="entry name" value="Acyltransferase"/>
    <property type="match status" value="1"/>
</dbReference>
<feature type="domain" description="Phospholipid/glycerol acyltransferase" evidence="2">
    <location>
        <begin position="162"/>
        <end position="295"/>
    </location>
</feature>
<dbReference type="GO" id="GO:0006629">
    <property type="term" value="P:lipid metabolic process"/>
    <property type="evidence" value="ECO:0007669"/>
    <property type="project" value="InterPro"/>
</dbReference>
<protein>
    <recommendedName>
        <fullName evidence="2">Phospholipid/glycerol acyltransferase domain-containing protein</fullName>
    </recommendedName>
</protein>
<dbReference type="SMART" id="SM00563">
    <property type="entry name" value="PlsC"/>
    <property type="match status" value="1"/>
</dbReference>
<dbReference type="AlphaFoldDB" id="A0A2M7G2R0"/>
<dbReference type="InterPro" id="IPR022284">
    <property type="entry name" value="GPAT/DHAPAT"/>
</dbReference>
<dbReference type="SUPFAM" id="SSF69593">
    <property type="entry name" value="Glycerol-3-phosphate (1)-acyltransferase"/>
    <property type="match status" value="1"/>
</dbReference>
<reference evidence="3 4" key="1">
    <citation type="submission" date="2017-09" db="EMBL/GenBank/DDBJ databases">
        <title>Depth-based differentiation of microbial function through sediment-hosted aquifers and enrichment of novel symbionts in the deep terrestrial subsurface.</title>
        <authorList>
            <person name="Probst A.J."/>
            <person name="Ladd B."/>
            <person name="Jarett J.K."/>
            <person name="Geller-Mcgrath D.E."/>
            <person name="Sieber C.M."/>
            <person name="Emerson J.B."/>
            <person name="Anantharaman K."/>
            <person name="Thomas B.C."/>
            <person name="Malmstrom R."/>
            <person name="Stieglmeier M."/>
            <person name="Klingl A."/>
            <person name="Woyke T."/>
            <person name="Ryan C.M."/>
            <person name="Banfield J.F."/>
        </authorList>
    </citation>
    <scope>NUCLEOTIDE SEQUENCE [LARGE SCALE GENOMIC DNA]</scope>
    <source>
        <strain evidence="3">CG17_big_fil_post_rev_8_21_14_2_50_48_46</strain>
    </source>
</reference>
<dbReference type="PANTHER" id="PTHR12563">
    <property type="entry name" value="GLYCEROL-3-PHOSPHATE ACYLTRANSFERASE"/>
    <property type="match status" value="1"/>
</dbReference>
<gene>
    <name evidence="3" type="ORF">COW36_14570</name>
</gene>
<dbReference type="GO" id="GO:0012505">
    <property type="term" value="C:endomembrane system"/>
    <property type="evidence" value="ECO:0007669"/>
    <property type="project" value="UniProtKB-SubCell"/>
</dbReference>
<comment type="caution">
    <text evidence="3">The sequence shown here is derived from an EMBL/GenBank/DDBJ whole genome shotgun (WGS) entry which is preliminary data.</text>
</comment>
<dbReference type="Proteomes" id="UP000231019">
    <property type="component" value="Unassembled WGS sequence"/>
</dbReference>
<organism evidence="3 4">
    <name type="scientific">bacterium (Candidatus Blackallbacteria) CG17_big_fil_post_rev_8_21_14_2_50_48_46</name>
    <dbReference type="NCBI Taxonomy" id="2014261"/>
    <lineage>
        <taxon>Bacteria</taxon>
        <taxon>Candidatus Blackallbacteria</taxon>
    </lineage>
</organism>
<evidence type="ECO:0000313" key="4">
    <source>
        <dbReference type="Proteomes" id="UP000231019"/>
    </source>
</evidence>
<name>A0A2M7G2R0_9BACT</name>
<evidence type="ECO:0000259" key="2">
    <source>
        <dbReference type="SMART" id="SM00563"/>
    </source>
</evidence>
<dbReference type="InterPro" id="IPR002123">
    <property type="entry name" value="Plipid/glycerol_acylTrfase"/>
</dbReference>
<evidence type="ECO:0000313" key="3">
    <source>
        <dbReference type="EMBL" id="PIW15939.1"/>
    </source>
</evidence>
<comment type="subcellular location">
    <subcellularLocation>
        <location evidence="1">Endomembrane system</location>
        <topology evidence="1">Peripheral membrane protein</topology>
    </subcellularLocation>
</comment>
<dbReference type="PANTHER" id="PTHR12563:SF17">
    <property type="entry name" value="DIHYDROXYACETONE PHOSPHATE ACYLTRANSFERASE"/>
    <property type="match status" value="1"/>
</dbReference>
<proteinExistence type="predicted"/>
<dbReference type="EMBL" id="PFFQ01000041">
    <property type="protein sequence ID" value="PIW15939.1"/>
    <property type="molecule type" value="Genomic_DNA"/>
</dbReference>
<accession>A0A2M7G2R0</accession>
<sequence>MSLIIQRGARMTAPLINTHSPIFQMQENEESILAEVVEASLEKLLQDHSAEFVLNDAAYKEILRLHKKHAKVPYWQNIYRSLNRMGPDEHRKLLKELADEYARDIIGHFNPKVYRFATSMVPAILSLFFDPQFNLRRNSFQEKVMIEGHVESARKLSEKGTVILVPTHSSNMDSMVVGWSAFRSGLPPVTYGAGKNLFTNRILSFFMHNLGAYRLDRRLKHELYKTVLKTYSLVILERGFHSLFFPGGTRSRSGNLEQKLKLGLMGTGLEAYINNLRKGKEKPNIYLIPCTINYNLVLEAETLIDDFLKEQGKSRYIIEDDESSKFSKTFMYMKKMLDLDSSLFIRYAPPLDIFGNRVDDEGISYDEQGREIDPSCYVRNWAGEITLDANRDHEYTREAGRRVAESYFKNNVILPTQLFSYVLFRYLVHLNPRLDLYQLIRIGAREACIQRSELIQLVDRFKTFLSEQEKNGVLKLATALKNTPADMLVDEAIRYLQMFYSKEVVIDAGQQIHVQDMRLLFFYHNRLKGYGFESAFTRQIMEPVLGSRTPTGELSRIH</sequence>